<comment type="caution">
    <text evidence="5">The sequence shown here is derived from an EMBL/GenBank/DDBJ whole genome shotgun (WGS) entry which is preliminary data.</text>
</comment>
<feature type="region of interest" description="Disordered" evidence="3">
    <location>
        <begin position="425"/>
        <end position="453"/>
    </location>
</feature>
<reference evidence="5 6" key="1">
    <citation type="journal article" date="2023" name="BMC Biotechnol.">
        <title>Vitis rotundifolia cv Carlos genome sequencing.</title>
        <authorList>
            <person name="Huff M."/>
            <person name="Hulse-Kemp A."/>
            <person name="Scheffler B."/>
            <person name="Youngblood R."/>
            <person name="Simpson S."/>
            <person name="Babiker E."/>
            <person name="Staton M."/>
        </authorList>
    </citation>
    <scope>NUCLEOTIDE SEQUENCE [LARGE SCALE GENOMIC DNA]</scope>
    <source>
        <tissue evidence="5">Leaf</tissue>
    </source>
</reference>
<dbReference type="SMART" id="SM00398">
    <property type="entry name" value="HMG"/>
    <property type="match status" value="3"/>
</dbReference>
<protein>
    <recommendedName>
        <fullName evidence="4">HMG box domain-containing protein</fullName>
    </recommendedName>
</protein>
<dbReference type="Proteomes" id="UP001168098">
    <property type="component" value="Unassembled WGS sequence"/>
</dbReference>
<feature type="compositionally biased region" description="Basic and acidic residues" evidence="3">
    <location>
        <begin position="425"/>
        <end position="434"/>
    </location>
</feature>
<evidence type="ECO:0000256" key="2">
    <source>
        <dbReference type="SAM" id="Coils"/>
    </source>
</evidence>
<feature type="domain" description="HMG box" evidence="4">
    <location>
        <begin position="450"/>
        <end position="518"/>
    </location>
</feature>
<dbReference type="InterPro" id="IPR044601">
    <property type="entry name" value="HMGB6/HMGB13"/>
</dbReference>
<proteinExistence type="predicted"/>
<feature type="domain" description="HMG box" evidence="4">
    <location>
        <begin position="180"/>
        <end position="248"/>
    </location>
</feature>
<dbReference type="FunFam" id="1.10.30.10:FF:000083">
    <property type="entry name" value="High mobility group B protein 13"/>
    <property type="match status" value="1"/>
</dbReference>
<sequence length="530" mass="62016">MAETVVEIPMAVPIKRARTSRKALKEKSSSTNEANILAGQISESSPAPVPTPPEDARKENHESLSQPRSGKKKSKGAQKGKKSKESQSFEKDLQEMQEKLEQLRLEKEKTEELLKARDEMLKIKEEELETRGREQEKLQMELKKLQKLKEFKPTMTFPLHSLRDKEQEKKEKKKKGCPETKRPSPSYVLWCKDQWNEAKKANPDADFKEISNILGAKWKTISAEEKKPYEEKYQAEKEAYLQIVGKEKRENEAMRLLEEEQKQKTAMELLEQYLQFKQEAVKENKKKKKEKDPLKPKHPVSAFLLFSKERRAVLLAEDKNVLEIAKIAGEEWKNMTEKQKRPYEEVHIMTSLFLSLFLSAAWSLTISIENLQIAKKNKTKYHEEMELYKQQKDEEAENLKKGEEEQMKIQKHEALQLLKKKEKTENIIKKTKENRQKKKKEKANSDPNKPKKAASSFLLFSKEARKSFLQERPGINNSTLNALISVKWKELDEQERKIWNDKAKEAKEVYQKELEEYNKSAATMSDKPQQ</sequence>
<feature type="compositionally biased region" description="Basic residues" evidence="3">
    <location>
        <begin position="69"/>
        <end position="82"/>
    </location>
</feature>
<feature type="compositionally biased region" description="Basic and acidic residues" evidence="3">
    <location>
        <begin position="161"/>
        <end position="182"/>
    </location>
</feature>
<dbReference type="PROSITE" id="PS50118">
    <property type="entry name" value="HMG_BOX_2"/>
    <property type="match status" value="3"/>
</dbReference>
<feature type="coiled-coil region" evidence="2">
    <location>
        <begin position="500"/>
        <end position="527"/>
    </location>
</feature>
<evidence type="ECO:0000259" key="4">
    <source>
        <dbReference type="PROSITE" id="PS50118"/>
    </source>
</evidence>
<evidence type="ECO:0000313" key="5">
    <source>
        <dbReference type="EMBL" id="KAJ9706145.1"/>
    </source>
</evidence>
<gene>
    <name evidence="5" type="ORF">PVL29_001617</name>
</gene>
<feature type="compositionally biased region" description="Basic and acidic residues" evidence="3">
    <location>
        <begin position="83"/>
        <end position="95"/>
    </location>
</feature>
<name>A0AA39AFL2_VITRO</name>
<dbReference type="Pfam" id="PF00505">
    <property type="entry name" value="HMG_box"/>
    <property type="match status" value="3"/>
</dbReference>
<dbReference type="GO" id="GO:0003677">
    <property type="term" value="F:DNA binding"/>
    <property type="evidence" value="ECO:0007669"/>
    <property type="project" value="UniProtKB-UniRule"/>
</dbReference>
<evidence type="ECO:0000256" key="1">
    <source>
        <dbReference type="PROSITE-ProRule" id="PRU00267"/>
    </source>
</evidence>
<accession>A0AA39AFL2</accession>
<dbReference type="CDD" id="cd22006">
    <property type="entry name" value="HMG-box_AtHMGB6-like_rpt1"/>
    <property type="match status" value="1"/>
</dbReference>
<feature type="DNA-binding region" description="HMG box" evidence="1">
    <location>
        <begin position="180"/>
        <end position="248"/>
    </location>
</feature>
<keyword evidence="1" id="KW-0539">Nucleus</keyword>
<keyword evidence="2" id="KW-0175">Coiled coil</keyword>
<feature type="domain" description="HMG box" evidence="4">
    <location>
        <begin position="296"/>
        <end position="389"/>
    </location>
</feature>
<feature type="region of interest" description="Disordered" evidence="3">
    <location>
        <begin position="154"/>
        <end position="184"/>
    </location>
</feature>
<feature type="DNA-binding region" description="HMG box" evidence="1">
    <location>
        <begin position="296"/>
        <end position="389"/>
    </location>
</feature>
<evidence type="ECO:0000313" key="6">
    <source>
        <dbReference type="Proteomes" id="UP001168098"/>
    </source>
</evidence>
<dbReference type="Gene3D" id="1.10.30.10">
    <property type="entry name" value="High mobility group box domain"/>
    <property type="match status" value="3"/>
</dbReference>
<dbReference type="SUPFAM" id="SSF47095">
    <property type="entry name" value="HMG-box"/>
    <property type="match status" value="3"/>
</dbReference>
<organism evidence="5 6">
    <name type="scientific">Vitis rotundifolia</name>
    <name type="common">Muscadine grape</name>
    <dbReference type="NCBI Taxonomy" id="103349"/>
    <lineage>
        <taxon>Eukaryota</taxon>
        <taxon>Viridiplantae</taxon>
        <taxon>Streptophyta</taxon>
        <taxon>Embryophyta</taxon>
        <taxon>Tracheophyta</taxon>
        <taxon>Spermatophyta</taxon>
        <taxon>Magnoliopsida</taxon>
        <taxon>eudicotyledons</taxon>
        <taxon>Gunneridae</taxon>
        <taxon>Pentapetalae</taxon>
        <taxon>rosids</taxon>
        <taxon>Vitales</taxon>
        <taxon>Vitaceae</taxon>
        <taxon>Viteae</taxon>
        <taxon>Vitis</taxon>
    </lineage>
</organism>
<dbReference type="AlphaFoldDB" id="A0AA39AFL2"/>
<dbReference type="PANTHER" id="PTHR46912">
    <property type="entry name" value="HIGH MOBILITY GROUP B PROTEIN 13"/>
    <property type="match status" value="1"/>
</dbReference>
<dbReference type="EMBL" id="JARBHA010000002">
    <property type="protein sequence ID" value="KAJ9706145.1"/>
    <property type="molecule type" value="Genomic_DNA"/>
</dbReference>
<dbReference type="PANTHER" id="PTHR46912:SF1">
    <property type="entry name" value="HIGH MOBILITY GROUP B PROTEIN 13"/>
    <property type="match status" value="1"/>
</dbReference>
<dbReference type="InterPro" id="IPR036910">
    <property type="entry name" value="HMG_box_dom_sf"/>
</dbReference>
<dbReference type="InterPro" id="IPR009071">
    <property type="entry name" value="HMG_box_dom"/>
</dbReference>
<dbReference type="GO" id="GO:0005634">
    <property type="term" value="C:nucleus"/>
    <property type="evidence" value="ECO:0007669"/>
    <property type="project" value="UniProtKB-UniRule"/>
</dbReference>
<feature type="region of interest" description="Disordered" evidence="3">
    <location>
        <begin position="1"/>
        <end position="95"/>
    </location>
</feature>
<feature type="DNA-binding region" description="HMG box" evidence="1">
    <location>
        <begin position="450"/>
        <end position="518"/>
    </location>
</feature>
<evidence type="ECO:0000256" key="3">
    <source>
        <dbReference type="SAM" id="MobiDB-lite"/>
    </source>
</evidence>
<keyword evidence="6" id="KW-1185">Reference proteome</keyword>
<keyword evidence="1" id="KW-0238">DNA-binding</keyword>